<sequence>MRLRRHVLRGQDDEETMISNFMFGLKPELENRLAVWNYESLTELVEKAVNVEIRLEAEKAARKKSKQHQVGKYGGNQRSFKGKDKERESGGPSPRSMFTGKCFNCGKISHKSSECFEKKPGSFQCARSSSMQLDTQKHEVSQYMQSAHAKRHADARVSRCMNTRHAEGQVYVEVPDIGDGFRARIAGPPPASPIEDRGTAIPIEDRDRAIPERLRLCGVIVKGLPVSLMWKKNDFVTSRKDHSPRGTVGAGVDWTSLAKDSFSRYMNADTLDRASSNATFFGTCRLRNSPFSRRFRGGSRAHWRNYISFFQRSMGAGASTNRIAIGIRRLAWNGLMWSWSACSSYCISKSWSLAESKLDGPRGGER</sequence>
<protein>
    <recommendedName>
        <fullName evidence="3">CCHC-type domain-containing protein</fullName>
    </recommendedName>
</protein>
<evidence type="ECO:0000256" key="1">
    <source>
        <dbReference type="PROSITE-ProRule" id="PRU00047"/>
    </source>
</evidence>
<evidence type="ECO:0000313" key="4">
    <source>
        <dbReference type="EMBL" id="KAF2593933.1"/>
    </source>
</evidence>
<feature type="domain" description="CCHC-type" evidence="3">
    <location>
        <begin position="101"/>
        <end position="115"/>
    </location>
</feature>
<dbReference type="EMBL" id="QGKY02000164">
    <property type="protein sequence ID" value="KAF2593933.1"/>
    <property type="molecule type" value="Genomic_DNA"/>
</dbReference>
<dbReference type="AlphaFoldDB" id="A0A8S9KKP8"/>
<reference evidence="4" key="1">
    <citation type="submission" date="2019-12" db="EMBL/GenBank/DDBJ databases">
        <title>Genome sequencing and annotation of Brassica cretica.</title>
        <authorList>
            <person name="Studholme D.J."/>
            <person name="Sarris P.F."/>
        </authorList>
    </citation>
    <scope>NUCLEOTIDE SEQUENCE</scope>
    <source>
        <strain evidence="4">PFS-102/07</strain>
        <tissue evidence="4">Leaf</tissue>
    </source>
</reference>
<evidence type="ECO:0000259" key="3">
    <source>
        <dbReference type="PROSITE" id="PS50158"/>
    </source>
</evidence>
<organism evidence="4">
    <name type="scientific">Brassica cretica</name>
    <name type="common">Mustard</name>
    <dbReference type="NCBI Taxonomy" id="69181"/>
    <lineage>
        <taxon>Eukaryota</taxon>
        <taxon>Viridiplantae</taxon>
        <taxon>Streptophyta</taxon>
        <taxon>Embryophyta</taxon>
        <taxon>Tracheophyta</taxon>
        <taxon>Spermatophyta</taxon>
        <taxon>Magnoliopsida</taxon>
        <taxon>eudicotyledons</taxon>
        <taxon>Gunneridae</taxon>
        <taxon>Pentapetalae</taxon>
        <taxon>rosids</taxon>
        <taxon>malvids</taxon>
        <taxon>Brassicales</taxon>
        <taxon>Brassicaceae</taxon>
        <taxon>Brassiceae</taxon>
        <taxon>Brassica</taxon>
    </lineage>
</organism>
<dbReference type="GO" id="GO:0008270">
    <property type="term" value="F:zinc ion binding"/>
    <property type="evidence" value="ECO:0007669"/>
    <property type="project" value="UniProtKB-KW"/>
</dbReference>
<keyword evidence="1" id="KW-0863">Zinc-finger</keyword>
<keyword evidence="1" id="KW-0862">Zinc</keyword>
<dbReference type="InterPro" id="IPR001878">
    <property type="entry name" value="Znf_CCHC"/>
</dbReference>
<gene>
    <name evidence="4" type="ORF">F2Q70_00042395</name>
</gene>
<evidence type="ECO:0000256" key="2">
    <source>
        <dbReference type="SAM" id="MobiDB-lite"/>
    </source>
</evidence>
<dbReference type="GO" id="GO:0003676">
    <property type="term" value="F:nucleic acid binding"/>
    <property type="evidence" value="ECO:0007669"/>
    <property type="project" value="InterPro"/>
</dbReference>
<keyword evidence="1" id="KW-0479">Metal-binding</keyword>
<comment type="caution">
    <text evidence="4">The sequence shown here is derived from an EMBL/GenBank/DDBJ whole genome shotgun (WGS) entry which is preliminary data.</text>
</comment>
<name>A0A8S9KKP8_BRACR</name>
<proteinExistence type="predicted"/>
<accession>A0A8S9KKP8</accession>
<feature type="region of interest" description="Disordered" evidence="2">
    <location>
        <begin position="60"/>
        <end position="96"/>
    </location>
</feature>
<dbReference type="PROSITE" id="PS50158">
    <property type="entry name" value="ZF_CCHC"/>
    <property type="match status" value="1"/>
</dbReference>